<evidence type="ECO:0000313" key="1">
    <source>
        <dbReference type="EMBL" id="GAG83051.1"/>
    </source>
</evidence>
<sequence length="49" mass="5982">MDLLLKYQIALKIYYKNNVKKLSNLEIEKLKLNLLKEKLTVLRRHEKKI</sequence>
<reference evidence="1" key="1">
    <citation type="journal article" date="2014" name="Front. Microbiol.">
        <title>High frequency of phylogenetically diverse reductive dehalogenase-homologous genes in deep subseafloor sedimentary metagenomes.</title>
        <authorList>
            <person name="Kawai M."/>
            <person name="Futagami T."/>
            <person name="Toyoda A."/>
            <person name="Takaki Y."/>
            <person name="Nishi S."/>
            <person name="Hori S."/>
            <person name="Arai W."/>
            <person name="Tsubouchi T."/>
            <person name="Morono Y."/>
            <person name="Uchiyama I."/>
            <person name="Ito T."/>
            <person name="Fujiyama A."/>
            <person name="Inagaki F."/>
            <person name="Takami H."/>
        </authorList>
    </citation>
    <scope>NUCLEOTIDE SEQUENCE</scope>
    <source>
        <strain evidence="1">Expedition CK06-06</strain>
    </source>
</reference>
<comment type="caution">
    <text evidence="1">The sequence shown here is derived from an EMBL/GenBank/DDBJ whole genome shotgun (WGS) entry which is preliminary data.</text>
</comment>
<name>X1CFP6_9ZZZZ</name>
<dbReference type="EMBL" id="BART01017873">
    <property type="protein sequence ID" value="GAG83051.1"/>
    <property type="molecule type" value="Genomic_DNA"/>
</dbReference>
<organism evidence="1">
    <name type="scientific">marine sediment metagenome</name>
    <dbReference type="NCBI Taxonomy" id="412755"/>
    <lineage>
        <taxon>unclassified sequences</taxon>
        <taxon>metagenomes</taxon>
        <taxon>ecological metagenomes</taxon>
    </lineage>
</organism>
<proteinExistence type="predicted"/>
<dbReference type="AlphaFoldDB" id="X1CFP6"/>
<gene>
    <name evidence="1" type="ORF">S01H4_33874</name>
</gene>
<accession>X1CFP6</accession>
<protein>
    <submittedName>
        <fullName evidence="1">Uncharacterized protein</fullName>
    </submittedName>
</protein>